<feature type="transmembrane region" description="Helical" evidence="1">
    <location>
        <begin position="12"/>
        <end position="30"/>
    </location>
</feature>
<accession>A0ABX5GN08</accession>
<keyword evidence="1" id="KW-1133">Transmembrane helix</keyword>
<reference evidence="2 3" key="1">
    <citation type="submission" date="2018-03" db="EMBL/GenBank/DDBJ databases">
        <title>Whole genome sequencing of Histamine producing bacteria.</title>
        <authorList>
            <person name="Butler K."/>
        </authorList>
    </citation>
    <scope>NUCLEOTIDE SEQUENCE [LARGE SCALE GENOMIC DNA]</scope>
    <source>
        <strain evidence="2 3">ATCC 51761</strain>
    </source>
</reference>
<organism evidence="2 3">
    <name type="scientific">Photobacterium iliopiscarium</name>
    <dbReference type="NCBI Taxonomy" id="56192"/>
    <lineage>
        <taxon>Bacteria</taxon>
        <taxon>Pseudomonadati</taxon>
        <taxon>Pseudomonadota</taxon>
        <taxon>Gammaproteobacteria</taxon>
        <taxon>Vibrionales</taxon>
        <taxon>Vibrionaceae</taxon>
        <taxon>Photobacterium</taxon>
    </lineage>
</organism>
<keyword evidence="1" id="KW-0472">Membrane</keyword>
<gene>
    <name evidence="2" type="ORF">C9J52_18035</name>
</gene>
<dbReference type="EMBL" id="PYOP01000040">
    <property type="protein sequence ID" value="PSW92479.1"/>
    <property type="molecule type" value="Genomic_DNA"/>
</dbReference>
<keyword evidence="3" id="KW-1185">Reference proteome</keyword>
<dbReference type="Proteomes" id="UP000241190">
    <property type="component" value="Unassembled WGS sequence"/>
</dbReference>
<evidence type="ECO:0000313" key="2">
    <source>
        <dbReference type="EMBL" id="PSW92479.1"/>
    </source>
</evidence>
<protein>
    <recommendedName>
        <fullName evidence="4">Pilus assembly protein</fullName>
    </recommendedName>
</protein>
<dbReference type="RefSeq" id="WP_045038487.1">
    <property type="nucleotide sequence ID" value="NZ_JZSR01000045.1"/>
</dbReference>
<comment type="caution">
    <text evidence="2">The sequence shown here is derived from an EMBL/GenBank/DDBJ whole genome shotgun (WGS) entry which is preliminary data.</text>
</comment>
<sequence length="423" mass="47572">MNKHQQSGMTTLLITSMLLIVALLFSLASYKNLFYQIKRTQNEVLARQAHWAAEGGLECGYSLLQQLKNIDTVNSKLNIICKNKLGLNSLIIRDISPYYAFVSEFSSNNITKVITKKFKTAGVTSSGVLKSTSDIYFKGSIVISPDPNVIDQGSFWQCVMLRFKTNFTVKGNLLNQGLIGAHPPFSGFPSGQSCQNNYQSTITSGEWNDTNITNYKDIIYDADFDPFMDVFNEPRNKWEDIKKRTDFYKIVGVNNEINNKRFQLVNGCEGEIAQAINNDFDLIWVEGSCELNNVDVIDSAIQANENIEGVILVIQDGIFSVNGAHKFPGMIYHLNLTFQPNSDLWSLMKSHISMPIPNSLSLDKVSYYQNGAFMPSGGYVLDAPGQISVFNTSMNFLYNQDLIEKPLDKLKKASWIQGSWHDF</sequence>
<keyword evidence="1" id="KW-0812">Transmembrane</keyword>
<proteinExistence type="predicted"/>
<evidence type="ECO:0008006" key="4">
    <source>
        <dbReference type="Google" id="ProtNLM"/>
    </source>
</evidence>
<evidence type="ECO:0000313" key="3">
    <source>
        <dbReference type="Proteomes" id="UP000241190"/>
    </source>
</evidence>
<name>A0ABX5GN08_9GAMM</name>
<evidence type="ECO:0000256" key="1">
    <source>
        <dbReference type="SAM" id="Phobius"/>
    </source>
</evidence>